<keyword evidence="3" id="KW-1185">Reference proteome</keyword>
<feature type="transmembrane region" description="Helical" evidence="1">
    <location>
        <begin position="189"/>
        <end position="212"/>
    </location>
</feature>
<gene>
    <name evidence="2" type="ORF">HCU74_19270</name>
</gene>
<dbReference type="PROSITE" id="PS51257">
    <property type="entry name" value="PROKAR_LIPOPROTEIN"/>
    <property type="match status" value="1"/>
</dbReference>
<keyword evidence="1" id="KW-1133">Transmembrane helix</keyword>
<evidence type="ECO:0000313" key="3">
    <source>
        <dbReference type="Proteomes" id="UP000765845"/>
    </source>
</evidence>
<feature type="transmembrane region" description="Helical" evidence="1">
    <location>
        <begin position="256"/>
        <end position="274"/>
    </location>
</feature>
<evidence type="ECO:0008006" key="4">
    <source>
        <dbReference type="Google" id="ProtNLM"/>
    </source>
</evidence>
<sequence>MLKVLLASKASVVAQVLAFACLLLLEGSVNEDIIKNLFILLGLQRFSNLFCGLRLELVSKVSAPILLTITLLMAVIFVECLYLVDKYTTFNLLHGSASSQFELIFFFFASTLWNFVNFRAACLDHKEALLIRVARPLALLIFIVLVLYVGLPENGLVWWVAISFLAPSVFSFSKVLKSPAIGNLPWTKSYFFSNFVFSFLYLMLDLYLISTIVESENFVEVFVFYRILTVLTTALASNHRAIHLFTEGEQLQKGRVLISSAMILTICSVLILLIDEAAMGVIWFLFLIAFICFGRLYFSIVSSGIMKKQNMHYILVSAGIACIFNVSLFLGYLSWKVVAIVPVLFSLVAILVDRD</sequence>
<accession>A0ABX1GM65</accession>
<comment type="caution">
    <text evidence="2">The sequence shown here is derived from an EMBL/GenBank/DDBJ whole genome shotgun (WGS) entry which is preliminary data.</text>
</comment>
<name>A0ABX1GM65_9GAMM</name>
<feature type="transmembrane region" description="Helical" evidence="1">
    <location>
        <begin position="218"/>
        <end position="236"/>
    </location>
</feature>
<dbReference type="RefSeq" id="WP_168452077.1">
    <property type="nucleotide sequence ID" value="NZ_JAAWWK010000009.1"/>
</dbReference>
<feature type="transmembrane region" description="Helical" evidence="1">
    <location>
        <begin position="104"/>
        <end position="122"/>
    </location>
</feature>
<dbReference type="Proteomes" id="UP000765845">
    <property type="component" value="Unassembled WGS sequence"/>
</dbReference>
<evidence type="ECO:0000313" key="2">
    <source>
        <dbReference type="EMBL" id="NKI19553.1"/>
    </source>
</evidence>
<proteinExistence type="predicted"/>
<feature type="transmembrane region" description="Helical" evidence="1">
    <location>
        <begin position="310"/>
        <end position="329"/>
    </location>
</feature>
<protein>
    <recommendedName>
        <fullName evidence="4">Polysaccharide biosynthesis protein</fullName>
    </recommendedName>
</protein>
<feature type="transmembrane region" description="Helical" evidence="1">
    <location>
        <begin position="65"/>
        <end position="84"/>
    </location>
</feature>
<feature type="transmembrane region" description="Helical" evidence="1">
    <location>
        <begin position="280"/>
        <end position="298"/>
    </location>
</feature>
<dbReference type="EMBL" id="JAAWWK010000009">
    <property type="protein sequence ID" value="NKI19553.1"/>
    <property type="molecule type" value="Genomic_DNA"/>
</dbReference>
<evidence type="ECO:0000256" key="1">
    <source>
        <dbReference type="SAM" id="Phobius"/>
    </source>
</evidence>
<feature type="transmembrane region" description="Helical" evidence="1">
    <location>
        <begin position="156"/>
        <end position="177"/>
    </location>
</feature>
<feature type="transmembrane region" description="Helical" evidence="1">
    <location>
        <begin position="129"/>
        <end position="150"/>
    </location>
</feature>
<organism evidence="2 3">
    <name type="scientific">Spongiibacter thalassae</name>
    <dbReference type="NCBI Taxonomy" id="2721624"/>
    <lineage>
        <taxon>Bacteria</taxon>
        <taxon>Pseudomonadati</taxon>
        <taxon>Pseudomonadota</taxon>
        <taxon>Gammaproteobacteria</taxon>
        <taxon>Cellvibrionales</taxon>
        <taxon>Spongiibacteraceae</taxon>
        <taxon>Spongiibacter</taxon>
    </lineage>
</organism>
<keyword evidence="1" id="KW-0472">Membrane</keyword>
<keyword evidence="1" id="KW-0812">Transmembrane</keyword>
<reference evidence="2 3" key="1">
    <citation type="submission" date="2020-04" db="EMBL/GenBank/DDBJ databases">
        <authorList>
            <person name="Yoon J."/>
        </authorList>
    </citation>
    <scope>NUCLEOTIDE SEQUENCE [LARGE SCALE GENOMIC DNA]</scope>
    <source>
        <strain evidence="2 3">KMU-166</strain>
    </source>
</reference>